<evidence type="ECO:0008006" key="5">
    <source>
        <dbReference type="Google" id="ProtNLM"/>
    </source>
</evidence>
<evidence type="ECO:0000313" key="3">
    <source>
        <dbReference type="EMBL" id="QDE38248.1"/>
    </source>
</evidence>
<sequence length="229" mass="23173">MRFATLSIAILLVLGAGSALAQSRTVSTANMPKPGVSYISGPGAPERRETVSTGTLPTPARLYVGGQVVTGSYSSSQSGGSYGDGGYADNSYYGGGYYTGGYPGGGRPGNGHDHGHNGGHDGDHDHGRPDRPNPGNTVTVGGSSNNTNRDNTRFGVAPVKTNDGRHDHGGYGNGYGNGYGPRPSINEPPPRPYLPAPGQNNSSNGRSVGSGPGPIIAPGASTPTRGRGL</sequence>
<evidence type="ECO:0000313" key="4">
    <source>
        <dbReference type="Proteomes" id="UP000316093"/>
    </source>
</evidence>
<feature type="compositionally biased region" description="Polar residues" evidence="1">
    <location>
        <begin position="134"/>
        <end position="149"/>
    </location>
</feature>
<name>A0A4Y5Z164_9GAMM</name>
<feature type="compositionally biased region" description="Basic and acidic residues" evidence="1">
    <location>
        <begin position="110"/>
        <end position="131"/>
    </location>
</feature>
<reference evidence="3 4" key="1">
    <citation type="submission" date="2019-06" db="EMBL/GenBank/DDBJ databases">
        <title>A complete genome sequence for Luteibacter pinisoli MAH-14.</title>
        <authorList>
            <person name="Baltrus D.A."/>
        </authorList>
    </citation>
    <scope>NUCLEOTIDE SEQUENCE [LARGE SCALE GENOMIC DNA]</scope>
    <source>
        <strain evidence="3 4">MAH-14</strain>
    </source>
</reference>
<feature type="region of interest" description="Disordered" evidence="1">
    <location>
        <begin position="104"/>
        <end position="229"/>
    </location>
</feature>
<accession>A0A4Y5Z164</accession>
<proteinExistence type="predicted"/>
<dbReference type="Proteomes" id="UP000316093">
    <property type="component" value="Chromosome"/>
</dbReference>
<dbReference type="EMBL" id="CP041046">
    <property type="protein sequence ID" value="QDE38248.1"/>
    <property type="molecule type" value="Genomic_DNA"/>
</dbReference>
<keyword evidence="4" id="KW-1185">Reference proteome</keyword>
<dbReference type="RefSeq" id="WP_139979551.1">
    <property type="nucleotide sequence ID" value="NZ_CP041046.1"/>
</dbReference>
<feature type="region of interest" description="Disordered" evidence="1">
    <location>
        <begin position="29"/>
        <end position="59"/>
    </location>
</feature>
<dbReference type="OrthoDB" id="5957101at2"/>
<evidence type="ECO:0000256" key="1">
    <source>
        <dbReference type="SAM" id="MobiDB-lite"/>
    </source>
</evidence>
<keyword evidence="2" id="KW-0732">Signal</keyword>
<gene>
    <name evidence="3" type="ORF">FIV34_03030</name>
</gene>
<feature type="chain" id="PRO_5021506729" description="Translation initiation factor IF-2" evidence="2">
    <location>
        <begin position="22"/>
        <end position="229"/>
    </location>
</feature>
<feature type="compositionally biased region" description="Pro residues" evidence="1">
    <location>
        <begin position="186"/>
        <end position="195"/>
    </location>
</feature>
<organism evidence="3 4">
    <name type="scientific">Luteibacter pinisoli</name>
    <dbReference type="NCBI Taxonomy" id="2589080"/>
    <lineage>
        <taxon>Bacteria</taxon>
        <taxon>Pseudomonadati</taxon>
        <taxon>Pseudomonadota</taxon>
        <taxon>Gammaproteobacteria</taxon>
        <taxon>Lysobacterales</taxon>
        <taxon>Rhodanobacteraceae</taxon>
        <taxon>Luteibacter</taxon>
    </lineage>
</organism>
<feature type="signal peptide" evidence="2">
    <location>
        <begin position="1"/>
        <end position="21"/>
    </location>
</feature>
<protein>
    <recommendedName>
        <fullName evidence="5">Translation initiation factor IF-2</fullName>
    </recommendedName>
</protein>
<evidence type="ECO:0000256" key="2">
    <source>
        <dbReference type="SAM" id="SignalP"/>
    </source>
</evidence>
<dbReference type="AlphaFoldDB" id="A0A4Y5Z164"/>
<feature type="compositionally biased region" description="Low complexity" evidence="1">
    <location>
        <begin position="198"/>
        <end position="223"/>
    </location>
</feature>
<feature type="compositionally biased region" description="Gly residues" evidence="1">
    <location>
        <begin position="170"/>
        <end position="179"/>
    </location>
</feature>
<dbReference type="KEGG" id="lpy:FIV34_03030"/>